<feature type="region of interest" description="Disordered" evidence="1">
    <location>
        <begin position="61"/>
        <end position="148"/>
    </location>
</feature>
<protein>
    <submittedName>
        <fullName evidence="3 4">Uncharacterized protein</fullName>
    </submittedName>
</protein>
<evidence type="ECO:0000313" key="3">
    <source>
        <dbReference type="EMBL" id="OAV96353.1"/>
    </source>
</evidence>
<reference evidence="4 5" key="3">
    <citation type="journal article" date="2017" name="G3 (Bethesda)">
        <title>Comparative analysis highlights variable genome content of wheat rusts and divergence of the mating loci.</title>
        <authorList>
            <person name="Cuomo C.A."/>
            <person name="Bakkeren G."/>
            <person name="Khalil H.B."/>
            <person name="Panwar V."/>
            <person name="Joly D."/>
            <person name="Linning R."/>
            <person name="Sakthikumar S."/>
            <person name="Song X."/>
            <person name="Adiconis X."/>
            <person name="Fan L."/>
            <person name="Goldberg J.M."/>
            <person name="Levin J.Z."/>
            <person name="Young S."/>
            <person name="Zeng Q."/>
            <person name="Anikster Y."/>
            <person name="Bruce M."/>
            <person name="Wang M."/>
            <person name="Yin C."/>
            <person name="McCallum B."/>
            <person name="Szabo L.J."/>
            <person name="Hulbert S."/>
            <person name="Chen X."/>
            <person name="Fellers J.P."/>
        </authorList>
    </citation>
    <scope>NUCLEOTIDE SEQUENCE</scope>
    <source>
        <strain evidence="4">isolate 1-1 / race 1 (BBBD)</strain>
        <strain evidence="5">Isolate 1-1 / race 1 (BBBD)</strain>
    </source>
</reference>
<proteinExistence type="predicted"/>
<evidence type="ECO:0000256" key="1">
    <source>
        <dbReference type="SAM" id="MobiDB-lite"/>
    </source>
</evidence>
<gene>
    <name evidence="3" type="ORF">PTTG_00672</name>
</gene>
<feature type="compositionally biased region" description="Polar residues" evidence="1">
    <location>
        <begin position="467"/>
        <end position="480"/>
    </location>
</feature>
<keyword evidence="2" id="KW-0732">Signal</keyword>
<sequence>MLGFTQLLITLYLLHHGMVMAHPLSPGEALAKRGLGGAPPAYARHRVLTKRMEVLGSKGTASVLDSASQTSGAASHTADGFTKLEDSGTPGHTVVTPEPPTGPAFDDQQLPPHQNLRPDDNVVTVDPPTNTASHDQNVPPHNNLDGIETPYQVTLKGGLLQAEIIGQAFDEVRNTLQQINEENKTIENTLHEQIPSNSNPPVEPGQSPTGEPGGGNPHDERVPTMGNDARGGGKGSKDQPSGEDQTNAAGDENVEPSGEPTGDASDSRQEPPQASGDGQTHGQSDRDFQQENPGREPSHLEIPEEAEEELRKARQKPKDEAIRKRAQEKAERMRKQQQEQNFKPPSKPVQSTTGESGVEDPQNGRGPTTDDNPTGDGSSSNDQPSGGSEGSASGPLKTEQQDSRAQNNQNNSDNEDLLPSSEFVKGILKKQQEEKKKAEELKRQQAQKLKELEEQRRRENPLDRPEQSTMGNPSAGNTQGKGDPNVDDPTSGTGSGSNSQPSGGGESSRQNTSQQGSSTQNNQNNSGNRNQPESDAQRKTREDQERKSRQQAEEENKKREEARLARERREAEIRREKEERKLKEEAERKRQQEQEEAERRQQQETEQAERRRQQEGNGNQNGNQHTEIPHEESARDGNPTASTEPHATNHVEGDSGKVPPTTKENEIDAEAGNKLREANQKHGEQKPKGFFLSALHKLVEKFKMMCNRLMNFLCRRKKSSLNPSDKMNNVLFKDEPYNPSNESADIKAAREAEQGKLRPKEANANERDPLYVIPDREAKPN</sequence>
<feature type="compositionally biased region" description="Polar residues" evidence="1">
    <location>
        <begin position="365"/>
        <end position="384"/>
    </location>
</feature>
<feature type="compositionally biased region" description="Basic and acidic residues" evidence="1">
    <location>
        <begin position="309"/>
        <end position="337"/>
    </location>
</feature>
<evidence type="ECO:0000313" key="5">
    <source>
        <dbReference type="Proteomes" id="UP000005240"/>
    </source>
</evidence>
<dbReference type="EnsemblFungi" id="PTTG_00672-t43_1">
    <property type="protein sequence ID" value="PTTG_00672-t43_1-p1"/>
    <property type="gene ID" value="PTTG_00672"/>
</dbReference>
<feature type="compositionally biased region" description="Polar residues" evidence="1">
    <location>
        <begin position="403"/>
        <end position="412"/>
    </location>
</feature>
<feature type="compositionally biased region" description="Polar residues" evidence="1">
    <location>
        <begin position="238"/>
        <end position="248"/>
    </location>
</feature>
<feature type="region of interest" description="Disordered" evidence="1">
    <location>
        <begin position="192"/>
        <end position="688"/>
    </location>
</feature>
<feature type="region of interest" description="Disordered" evidence="1">
    <location>
        <begin position="725"/>
        <end position="781"/>
    </location>
</feature>
<feature type="compositionally biased region" description="Polar residues" evidence="1">
    <location>
        <begin position="270"/>
        <end position="282"/>
    </location>
</feature>
<feature type="compositionally biased region" description="Basic and acidic residues" evidence="1">
    <location>
        <begin position="744"/>
        <end position="781"/>
    </location>
</feature>
<keyword evidence="5" id="KW-1185">Reference proteome</keyword>
<reference evidence="3" key="1">
    <citation type="submission" date="2009-11" db="EMBL/GenBank/DDBJ databases">
        <authorList>
            <consortium name="The Broad Institute Genome Sequencing Platform"/>
            <person name="Ward D."/>
            <person name="Feldgarden M."/>
            <person name="Earl A."/>
            <person name="Young S.K."/>
            <person name="Zeng Q."/>
            <person name="Koehrsen M."/>
            <person name="Alvarado L."/>
            <person name="Berlin A."/>
            <person name="Bochicchio J."/>
            <person name="Borenstein D."/>
            <person name="Chapman S.B."/>
            <person name="Chen Z."/>
            <person name="Engels R."/>
            <person name="Freedman E."/>
            <person name="Gellesch M."/>
            <person name="Goldberg J."/>
            <person name="Griggs A."/>
            <person name="Gujja S."/>
            <person name="Heilman E."/>
            <person name="Heiman D."/>
            <person name="Hepburn T."/>
            <person name="Howarth C."/>
            <person name="Jen D."/>
            <person name="Larson L."/>
            <person name="Lewis B."/>
            <person name="Mehta T."/>
            <person name="Park D."/>
            <person name="Pearson M."/>
            <person name="Roberts A."/>
            <person name="Saif S."/>
            <person name="Shea T."/>
            <person name="Shenoy N."/>
            <person name="Sisk P."/>
            <person name="Stolte C."/>
            <person name="Sykes S."/>
            <person name="Thomson T."/>
            <person name="Walk T."/>
            <person name="White J."/>
            <person name="Yandava C."/>
            <person name="Izard J."/>
            <person name="Baranova O.V."/>
            <person name="Blanton J.M."/>
            <person name="Tanner A.C."/>
            <person name="Dewhirst F.E."/>
            <person name="Haas B."/>
            <person name="Nusbaum C."/>
            <person name="Birren B."/>
        </authorList>
    </citation>
    <scope>NUCLEOTIDE SEQUENCE [LARGE SCALE GENOMIC DNA]</scope>
    <source>
        <strain evidence="3">1-1 BBBD Race 1</strain>
    </source>
</reference>
<feature type="compositionally biased region" description="Low complexity" evidence="1">
    <location>
        <begin position="496"/>
        <end position="531"/>
    </location>
</feature>
<feature type="compositionally biased region" description="Polar residues" evidence="1">
    <location>
        <begin position="338"/>
        <end position="355"/>
    </location>
</feature>
<feature type="compositionally biased region" description="Basic and acidic residues" evidence="1">
    <location>
        <begin position="283"/>
        <end position="302"/>
    </location>
</feature>
<feature type="compositionally biased region" description="Basic and acidic residues" evidence="1">
    <location>
        <begin position="663"/>
        <end position="687"/>
    </location>
</feature>
<feature type="compositionally biased region" description="Polar residues" evidence="1">
    <location>
        <begin position="61"/>
        <end position="74"/>
    </location>
</feature>
<dbReference type="EMBL" id="ADAS02000020">
    <property type="protein sequence ID" value="OAV96353.1"/>
    <property type="molecule type" value="Genomic_DNA"/>
</dbReference>
<feature type="signal peptide" evidence="2">
    <location>
        <begin position="1"/>
        <end position="21"/>
    </location>
</feature>
<name>A0A180GWJ0_PUCT1</name>
<evidence type="ECO:0000256" key="2">
    <source>
        <dbReference type="SAM" id="SignalP"/>
    </source>
</evidence>
<reference evidence="4" key="4">
    <citation type="submission" date="2025-05" db="UniProtKB">
        <authorList>
            <consortium name="EnsemblFungi"/>
        </authorList>
    </citation>
    <scope>IDENTIFICATION</scope>
    <source>
        <strain evidence="4">isolate 1-1 / race 1 (BBBD)</strain>
    </source>
</reference>
<dbReference type="STRING" id="630390.A0A180GWJ0"/>
<feature type="compositionally biased region" description="Low complexity" evidence="1">
    <location>
        <begin position="615"/>
        <end position="624"/>
    </location>
</feature>
<dbReference type="OrthoDB" id="10678848at2759"/>
<dbReference type="VEuPathDB" id="FungiDB:PTTG_00672"/>
<organism evidence="3">
    <name type="scientific">Puccinia triticina (isolate 1-1 / race 1 (BBBD))</name>
    <name type="common">Brown leaf rust fungus</name>
    <dbReference type="NCBI Taxonomy" id="630390"/>
    <lineage>
        <taxon>Eukaryota</taxon>
        <taxon>Fungi</taxon>
        <taxon>Dikarya</taxon>
        <taxon>Basidiomycota</taxon>
        <taxon>Pucciniomycotina</taxon>
        <taxon>Pucciniomycetes</taxon>
        <taxon>Pucciniales</taxon>
        <taxon>Pucciniaceae</taxon>
        <taxon>Puccinia</taxon>
    </lineage>
</organism>
<reference evidence="3" key="2">
    <citation type="submission" date="2016-05" db="EMBL/GenBank/DDBJ databases">
        <title>Comparative analysis highlights variable genome content of wheat rusts and divergence of the mating loci.</title>
        <authorList>
            <person name="Cuomo C.A."/>
            <person name="Bakkeren G."/>
            <person name="Szabo L."/>
            <person name="Khalil H."/>
            <person name="Joly D."/>
            <person name="Goldberg J."/>
            <person name="Young S."/>
            <person name="Zeng Q."/>
            <person name="Fellers J."/>
        </authorList>
    </citation>
    <scope>NUCLEOTIDE SEQUENCE [LARGE SCALE GENOMIC DNA]</scope>
    <source>
        <strain evidence="3">1-1 BBBD Race 1</strain>
    </source>
</reference>
<feature type="compositionally biased region" description="Polar residues" evidence="1">
    <location>
        <begin position="127"/>
        <end position="140"/>
    </location>
</feature>
<evidence type="ECO:0000313" key="4">
    <source>
        <dbReference type="EnsemblFungi" id="PTTG_00672-t43_1-p1"/>
    </source>
</evidence>
<accession>A0A180GWJ0</accession>
<feature type="compositionally biased region" description="Basic and acidic residues" evidence="1">
    <location>
        <begin position="430"/>
        <end position="466"/>
    </location>
</feature>
<feature type="chain" id="PRO_5008110360" evidence="2">
    <location>
        <begin position="22"/>
        <end position="781"/>
    </location>
</feature>
<feature type="compositionally biased region" description="Basic and acidic residues" evidence="1">
    <location>
        <begin position="535"/>
        <end position="614"/>
    </location>
</feature>
<dbReference type="Proteomes" id="UP000005240">
    <property type="component" value="Unassembled WGS sequence"/>
</dbReference>
<dbReference type="AlphaFoldDB" id="A0A180GWJ0"/>